<dbReference type="InterPro" id="IPR052173">
    <property type="entry name" value="Beta-lactam_resp_regulator"/>
</dbReference>
<feature type="transmembrane region" description="Helical" evidence="2">
    <location>
        <begin position="93"/>
        <end position="114"/>
    </location>
</feature>
<organism evidence="4 5">
    <name type="scientific">Mucilaginibacter aquatilis</name>
    <dbReference type="NCBI Taxonomy" id="1517760"/>
    <lineage>
        <taxon>Bacteria</taxon>
        <taxon>Pseudomonadati</taxon>
        <taxon>Bacteroidota</taxon>
        <taxon>Sphingobacteriia</taxon>
        <taxon>Sphingobacteriales</taxon>
        <taxon>Sphingobacteriaceae</taxon>
        <taxon>Mucilaginibacter</taxon>
    </lineage>
</organism>
<gene>
    <name evidence="4" type="ORF">GO816_07825</name>
</gene>
<dbReference type="InterPro" id="IPR008756">
    <property type="entry name" value="Peptidase_M56"/>
</dbReference>
<dbReference type="GO" id="GO:0009279">
    <property type="term" value="C:cell outer membrane"/>
    <property type="evidence" value="ECO:0007669"/>
    <property type="project" value="UniProtKB-SubCell"/>
</dbReference>
<evidence type="ECO:0000259" key="3">
    <source>
        <dbReference type="Pfam" id="PF05569"/>
    </source>
</evidence>
<feature type="domain" description="Peptidase M56" evidence="3">
    <location>
        <begin position="149"/>
        <end position="260"/>
    </location>
</feature>
<dbReference type="AlphaFoldDB" id="A0A6I4I7Z2"/>
<dbReference type="EMBL" id="WQLA01000003">
    <property type="protein sequence ID" value="MVN91027.1"/>
    <property type="molecule type" value="Genomic_DNA"/>
</dbReference>
<evidence type="ECO:0000256" key="1">
    <source>
        <dbReference type="PROSITE-ProRule" id="PRU01360"/>
    </source>
</evidence>
<dbReference type="Proteomes" id="UP000434850">
    <property type="component" value="Unassembled WGS sequence"/>
</dbReference>
<keyword evidence="5" id="KW-1185">Reference proteome</keyword>
<evidence type="ECO:0000313" key="4">
    <source>
        <dbReference type="EMBL" id="MVN91027.1"/>
    </source>
</evidence>
<dbReference type="Gene3D" id="2.170.130.10">
    <property type="entry name" value="TonB-dependent receptor, plug domain"/>
    <property type="match status" value="2"/>
</dbReference>
<protein>
    <recommendedName>
        <fullName evidence="3">Peptidase M56 domain-containing protein</fullName>
    </recommendedName>
</protein>
<keyword evidence="1" id="KW-1134">Transmembrane beta strand</keyword>
<keyword evidence="1 2" id="KW-0812">Transmembrane</keyword>
<keyword evidence="1" id="KW-0813">Transport</keyword>
<feature type="transmembrane region" description="Helical" evidence="2">
    <location>
        <begin position="37"/>
        <end position="58"/>
    </location>
</feature>
<feature type="transmembrane region" description="Helical" evidence="2">
    <location>
        <begin position="270"/>
        <end position="288"/>
    </location>
</feature>
<keyword evidence="2" id="KW-1133">Transmembrane helix</keyword>
<dbReference type="PROSITE" id="PS52016">
    <property type="entry name" value="TONB_DEPENDENT_REC_3"/>
    <property type="match status" value="1"/>
</dbReference>
<evidence type="ECO:0000256" key="2">
    <source>
        <dbReference type="SAM" id="Phobius"/>
    </source>
</evidence>
<dbReference type="InterPro" id="IPR037066">
    <property type="entry name" value="Plug_dom_sf"/>
</dbReference>
<name>A0A6I4I7Z2_9SPHI</name>
<feature type="transmembrane region" description="Helical" evidence="2">
    <location>
        <begin position="7"/>
        <end position="25"/>
    </location>
</feature>
<evidence type="ECO:0000313" key="5">
    <source>
        <dbReference type="Proteomes" id="UP000434850"/>
    </source>
</evidence>
<keyword evidence="1 2" id="KW-0472">Membrane</keyword>
<dbReference type="SUPFAM" id="SSF56935">
    <property type="entry name" value="Porins"/>
    <property type="match status" value="1"/>
</dbReference>
<sequence>MPALIIYLLKVNVALVLFCIGYYSVLRKLTFYTLNRVYLVAAILFSTACPFVNIDWFIQRNEKLAVPLQPIKAVVTGMSDTVIYVAYPVEHNYWNWLVAIFWVGVAVMCVRLFIQFWSLFNIHFKSKPANIFGIPVRTIDKKVNPFSFWQSIYINPRHYAHQELHSIVAHEHVHVKQWHTLDILLAELSLIFHWFNPGVWLMKKAVADNLEFITDRNILQQGTDAKSYQYSLLYASLNSSPNAVVNHFNISTIKKRIMMMNSKKSSRFSLARYAFVGLIALCLVLTFGTTKAAFIRKTLEKAQSNTNKIINDLSASKDFVIDTVSKEKAPSSKPLKQLILKPTLVSKENVKGVDTPKIKIAPKISFVKSDTVLYLFDGVALRTDADFKNINMSEIESIDVLKNIDALKTLGAGAYKQAVVIHSKKLKESGTIQLLQQTLKELSAEKKSASNHAQISIVPIGTNKNNQGNGNDGNISALLGTLQSTSPRVSELVKKRDSIDKAITDEIKNEVAASPKIEIKEKTKVPITIKVKEKGPEPLWIIDGKISTQSGYEVLNPDLIESIDVHKDKATTTAYGDKGAAGVIFIKTKKAGKPAAPKKIN</sequence>
<comment type="caution">
    <text evidence="4">The sequence shown here is derived from an EMBL/GenBank/DDBJ whole genome shotgun (WGS) entry which is preliminary data.</text>
</comment>
<dbReference type="PANTHER" id="PTHR34978">
    <property type="entry name" value="POSSIBLE SENSOR-TRANSDUCER PROTEIN BLAR"/>
    <property type="match status" value="1"/>
</dbReference>
<dbReference type="InterPro" id="IPR039426">
    <property type="entry name" value="TonB-dep_rcpt-like"/>
</dbReference>
<proteinExistence type="inferred from homology"/>
<dbReference type="Pfam" id="PF05569">
    <property type="entry name" value="Peptidase_M56"/>
    <property type="match status" value="1"/>
</dbReference>
<comment type="subcellular location">
    <subcellularLocation>
        <location evidence="1">Cell outer membrane</location>
        <topology evidence="1">Multi-pass membrane protein</topology>
    </subcellularLocation>
</comment>
<comment type="similarity">
    <text evidence="1">Belongs to the TonB-dependent receptor family.</text>
</comment>
<dbReference type="CDD" id="cd07341">
    <property type="entry name" value="M56_BlaR1_MecR1_like"/>
    <property type="match status" value="1"/>
</dbReference>
<keyword evidence="1" id="KW-0998">Cell outer membrane</keyword>
<dbReference type="OrthoDB" id="649093at2"/>
<reference evidence="4 5" key="1">
    <citation type="submission" date="2019-12" db="EMBL/GenBank/DDBJ databases">
        <title>Mucilaginibacter sp. HME9299 genome sequencing and assembly.</title>
        <authorList>
            <person name="Kang H."/>
            <person name="Kim H."/>
            <person name="Joh K."/>
        </authorList>
    </citation>
    <scope>NUCLEOTIDE SEQUENCE [LARGE SCALE GENOMIC DNA]</scope>
    <source>
        <strain evidence="4 5">HME9299</strain>
    </source>
</reference>
<accession>A0A6I4I7Z2</accession>
<dbReference type="PANTHER" id="PTHR34978:SF3">
    <property type="entry name" value="SLR0241 PROTEIN"/>
    <property type="match status" value="1"/>
</dbReference>